<dbReference type="PROSITE" id="PS50192">
    <property type="entry name" value="T_SNARE"/>
    <property type="match status" value="1"/>
</dbReference>
<feature type="domain" description="Methyl-accepting transducer" evidence="6">
    <location>
        <begin position="439"/>
        <end position="654"/>
    </location>
</feature>
<dbReference type="Pfam" id="PF00672">
    <property type="entry name" value="HAMP"/>
    <property type="match status" value="1"/>
</dbReference>
<evidence type="ECO:0000259" key="7">
    <source>
        <dbReference type="PROSITE" id="PS50192"/>
    </source>
</evidence>
<name>A0ABU4PFC5_AZOBR</name>
<dbReference type="SMART" id="SM00283">
    <property type="entry name" value="MA"/>
    <property type="match status" value="1"/>
</dbReference>
<sequence length="791" mass="83017">MSIKLKILLPVGLLGALLIIASAYRAMVSWEALTVARHAASVNVTADRLYIAAAAWAVERGSTAVALGDPQRPNPVIRAKRLEGNQAFEEAIGAIDRLPRTPRIDVAVKQLARTGRLADEARTEVDAALRNGLASEGLRQTWIPTVTALIMAGQDLRAALEVTVSTGVVAPVVQAFELKAALWRAAEFAGRERATLAAVISGGKPLSLRELEVVLTARGEVEGSLARVAEAKDAFGPAFADAYGAIMRVYLDKIDPLRMAVFQSSGTAQPYTVTGDDWFAAATHGIDTIFAAQRAASAAAKVVLDGTVETAFNSVLLSIATLAAVLLATTMAGWTAAAGVARPLRAMTESMRALADGRLDTEIVGGDRHDEVGDMAAAMDVFKAQAIENAHLRAEQERERAASEAAKIAALHRMAETVERETRVAVDSVAERTHRMDANAQAMADSAGRMSSNSQAVATAAAQALTNAQTVAAATEELTGAIREIGAQVSHATEVTKRAVEKGRSTQNTISSLSEAVAKIGDVSKLISDIASQTNLLALNATIEAARAGEAGKGFAVVANEVKHLANQTAKATEDIAAQIAAVQSVTQDAVHAVQDIGGTVLEIEAVSGAVAAAMEEQSAATSEISRNVVETTVAAQDVSCKIAEVSDEVRATGSRAGDVRNVASDVALSIEELRNVLVRVVRTSMSEVDRRHKPRHLVHAPCRVEIEGHKSVALLGDISEGGAMLKGIAAAGAGSIGILRIDGIPMALKFVVRSVGKDDQAHLAFDLEPEQRDRLSQAIRDLLRSKGAED</sequence>
<comment type="caution">
    <text evidence="9">The sequence shown here is derived from an EMBL/GenBank/DDBJ whole genome shotgun (WGS) entry which is preliminary data.</text>
</comment>
<comment type="subcellular location">
    <subcellularLocation>
        <location evidence="1">Cell inner membrane</location>
        <topology evidence="1">Multi-pass membrane protein</topology>
    </subcellularLocation>
</comment>
<evidence type="ECO:0000256" key="1">
    <source>
        <dbReference type="ARBA" id="ARBA00004429"/>
    </source>
</evidence>
<proteinExistence type="inferred from homology"/>
<dbReference type="PANTHER" id="PTHR32089">
    <property type="entry name" value="METHYL-ACCEPTING CHEMOTAXIS PROTEIN MCPB"/>
    <property type="match status" value="1"/>
</dbReference>
<dbReference type="Pfam" id="PF00015">
    <property type="entry name" value="MCPsignal"/>
    <property type="match status" value="1"/>
</dbReference>
<keyword evidence="10" id="KW-1185">Reference proteome</keyword>
<organism evidence="9 10">
    <name type="scientific">Azospirillum brasilense</name>
    <dbReference type="NCBI Taxonomy" id="192"/>
    <lineage>
        <taxon>Bacteria</taxon>
        <taxon>Pseudomonadati</taxon>
        <taxon>Pseudomonadota</taxon>
        <taxon>Alphaproteobacteria</taxon>
        <taxon>Rhodospirillales</taxon>
        <taxon>Azospirillaceae</taxon>
        <taxon>Azospirillum</taxon>
    </lineage>
</organism>
<dbReference type="SUPFAM" id="SSF58104">
    <property type="entry name" value="Methyl-accepting chemotaxis protein (MCP) signaling domain"/>
    <property type="match status" value="1"/>
</dbReference>
<dbReference type="Pfam" id="PF07238">
    <property type="entry name" value="PilZ"/>
    <property type="match status" value="1"/>
</dbReference>
<feature type="domain" description="T-SNARE coiled-coil homology" evidence="7">
    <location>
        <begin position="584"/>
        <end position="646"/>
    </location>
</feature>
<dbReference type="CDD" id="cd06225">
    <property type="entry name" value="HAMP"/>
    <property type="match status" value="1"/>
</dbReference>
<gene>
    <name evidence="9" type="ORF">SIM66_32670</name>
</gene>
<evidence type="ECO:0000256" key="5">
    <source>
        <dbReference type="PROSITE-ProRule" id="PRU00284"/>
    </source>
</evidence>
<feature type="domain" description="HAMP" evidence="8">
    <location>
        <begin position="338"/>
        <end position="391"/>
    </location>
</feature>
<evidence type="ECO:0000313" key="9">
    <source>
        <dbReference type="EMBL" id="MDX5955924.1"/>
    </source>
</evidence>
<evidence type="ECO:0000256" key="3">
    <source>
        <dbReference type="ARBA" id="ARBA00023224"/>
    </source>
</evidence>
<dbReference type="InterPro" id="IPR004089">
    <property type="entry name" value="MCPsignal_dom"/>
</dbReference>
<protein>
    <submittedName>
        <fullName evidence="9">Methyl-accepting chemotaxis protein</fullName>
    </submittedName>
</protein>
<dbReference type="PANTHER" id="PTHR32089:SF112">
    <property type="entry name" value="LYSOZYME-LIKE PROTEIN-RELATED"/>
    <property type="match status" value="1"/>
</dbReference>
<evidence type="ECO:0000256" key="2">
    <source>
        <dbReference type="ARBA" id="ARBA00022519"/>
    </source>
</evidence>
<dbReference type="EMBL" id="JAWXYC010000007">
    <property type="protein sequence ID" value="MDX5955924.1"/>
    <property type="molecule type" value="Genomic_DNA"/>
</dbReference>
<dbReference type="Proteomes" id="UP001277471">
    <property type="component" value="Unassembled WGS sequence"/>
</dbReference>
<dbReference type="PROSITE" id="PS50885">
    <property type="entry name" value="HAMP"/>
    <property type="match status" value="1"/>
</dbReference>
<dbReference type="InterPro" id="IPR009875">
    <property type="entry name" value="PilZ_domain"/>
</dbReference>
<evidence type="ECO:0000259" key="6">
    <source>
        <dbReference type="PROSITE" id="PS50111"/>
    </source>
</evidence>
<accession>A0ABU4PFC5</accession>
<keyword evidence="2" id="KW-0472">Membrane</keyword>
<reference evidence="9 10" key="1">
    <citation type="submission" date="2023-11" db="EMBL/GenBank/DDBJ databases">
        <title>MicrobeMod: A computational toolkit for identifying prokaryotic methylation and restriction-modification with nanopore sequencing.</title>
        <authorList>
            <person name="Crits-Christoph A."/>
            <person name="Kang S.C."/>
            <person name="Lee H."/>
            <person name="Ostrov N."/>
        </authorList>
    </citation>
    <scope>NUCLEOTIDE SEQUENCE [LARGE SCALE GENOMIC DNA]</scope>
    <source>
        <strain evidence="9 10">ATCC 29145</strain>
    </source>
</reference>
<dbReference type="RefSeq" id="WP_059399800.1">
    <property type="nucleotide sequence ID" value="NZ_CP012918.1"/>
</dbReference>
<comment type="similarity">
    <text evidence="4">Belongs to the methyl-accepting chemotaxis (MCP) protein family.</text>
</comment>
<evidence type="ECO:0000313" key="10">
    <source>
        <dbReference type="Proteomes" id="UP001277471"/>
    </source>
</evidence>
<keyword evidence="2" id="KW-1003">Cell membrane</keyword>
<evidence type="ECO:0000256" key="4">
    <source>
        <dbReference type="ARBA" id="ARBA00029447"/>
    </source>
</evidence>
<dbReference type="Gene3D" id="1.10.8.500">
    <property type="entry name" value="HAMP domain in histidine kinase"/>
    <property type="match status" value="1"/>
</dbReference>
<keyword evidence="3 5" id="KW-0807">Transducer</keyword>
<evidence type="ECO:0000259" key="8">
    <source>
        <dbReference type="PROSITE" id="PS50885"/>
    </source>
</evidence>
<dbReference type="PROSITE" id="PS50111">
    <property type="entry name" value="CHEMOTAXIS_TRANSDUC_2"/>
    <property type="match status" value="1"/>
</dbReference>
<dbReference type="Gene3D" id="1.10.287.950">
    <property type="entry name" value="Methyl-accepting chemotaxis protein"/>
    <property type="match status" value="1"/>
</dbReference>
<dbReference type="InterPro" id="IPR000727">
    <property type="entry name" value="T_SNARE_dom"/>
</dbReference>
<dbReference type="SMART" id="SM00304">
    <property type="entry name" value="HAMP"/>
    <property type="match status" value="1"/>
</dbReference>
<dbReference type="InterPro" id="IPR003660">
    <property type="entry name" value="HAMP_dom"/>
</dbReference>
<keyword evidence="2" id="KW-0997">Cell inner membrane</keyword>
<dbReference type="SUPFAM" id="SSF141371">
    <property type="entry name" value="PilZ domain-like"/>
    <property type="match status" value="1"/>
</dbReference>